<dbReference type="GO" id="GO:0004803">
    <property type="term" value="F:transposase activity"/>
    <property type="evidence" value="ECO:0007669"/>
    <property type="project" value="InterPro"/>
</dbReference>
<dbReference type="GO" id="GO:0003677">
    <property type="term" value="F:DNA binding"/>
    <property type="evidence" value="ECO:0007669"/>
    <property type="project" value="UniProtKB-KW"/>
</dbReference>
<keyword evidence="4" id="KW-0238">DNA-binding</keyword>
<sequence>MHWQHIRTTNPIESTFATIRHRTRQTKGCGSRTATLAMVYKLSMEAQKRWRKLKGHELISKLILGVQFKDGEEVFNMKYTA</sequence>
<dbReference type="GO" id="GO:0006313">
    <property type="term" value="P:DNA transposition"/>
    <property type="evidence" value="ECO:0007669"/>
    <property type="project" value="InterPro"/>
</dbReference>
<evidence type="ECO:0000256" key="4">
    <source>
        <dbReference type="ARBA" id="ARBA00023125"/>
    </source>
</evidence>
<dbReference type="KEGG" id="puv:PUV_05050"/>
<keyword evidence="5" id="KW-0233">DNA recombination</keyword>
<dbReference type="eggNOG" id="COG3328">
    <property type="taxonomic scope" value="Bacteria"/>
</dbReference>
<evidence type="ECO:0000256" key="3">
    <source>
        <dbReference type="ARBA" id="ARBA00022578"/>
    </source>
</evidence>
<dbReference type="STRING" id="765952.PUV_05050"/>
<proteinExistence type="inferred from homology"/>
<dbReference type="EMBL" id="FR872580">
    <property type="protein sequence ID" value="CCB85455.1"/>
    <property type="molecule type" value="Genomic_DNA"/>
</dbReference>
<dbReference type="Proteomes" id="UP000000495">
    <property type="component" value="Chromosome"/>
</dbReference>
<dbReference type="PANTHER" id="PTHR33217:SF9">
    <property type="entry name" value="MUTATOR FAMILY TRANSPOSASE"/>
    <property type="match status" value="1"/>
</dbReference>
<dbReference type="PANTHER" id="PTHR33217">
    <property type="entry name" value="TRANSPOSASE FOR INSERTION SEQUENCE ELEMENT IS1081"/>
    <property type="match status" value="1"/>
</dbReference>
<keyword evidence="3" id="KW-0815">Transposition</keyword>
<organism evidence="6 7">
    <name type="scientific">Parachlamydia acanthamoebae (strain UV7)</name>
    <dbReference type="NCBI Taxonomy" id="765952"/>
    <lineage>
        <taxon>Bacteria</taxon>
        <taxon>Pseudomonadati</taxon>
        <taxon>Chlamydiota</taxon>
        <taxon>Chlamydiia</taxon>
        <taxon>Parachlamydiales</taxon>
        <taxon>Parachlamydiaceae</taxon>
        <taxon>Parachlamydia</taxon>
    </lineage>
</organism>
<evidence type="ECO:0000313" key="7">
    <source>
        <dbReference type="Proteomes" id="UP000000495"/>
    </source>
</evidence>
<keyword evidence="7" id="KW-1185">Reference proteome</keyword>
<evidence type="ECO:0000256" key="2">
    <source>
        <dbReference type="ARBA" id="ARBA00010961"/>
    </source>
</evidence>
<dbReference type="HOGENOM" id="CLU_178588_1_0_0"/>
<comment type="function">
    <text evidence="1">Required for the transposition of the insertion element.</text>
</comment>
<evidence type="ECO:0000256" key="1">
    <source>
        <dbReference type="ARBA" id="ARBA00002190"/>
    </source>
</evidence>
<protein>
    <submittedName>
        <fullName evidence="6">Uncharacterized protein</fullName>
    </submittedName>
</protein>
<reference evidence="6 7" key="2">
    <citation type="journal article" date="2011" name="Mol. Biol. Evol.">
        <title>Unity in variety--the pan-genome of the Chlamydiae.</title>
        <authorList>
            <person name="Collingro A."/>
            <person name="Tischler P."/>
            <person name="Weinmaier T."/>
            <person name="Penz T."/>
            <person name="Heinz E."/>
            <person name="Brunham R.C."/>
            <person name="Read T.D."/>
            <person name="Bavoil P.M."/>
            <person name="Sachse K."/>
            <person name="Kahane S."/>
            <person name="Friedman M.G."/>
            <person name="Rattei T."/>
            <person name="Myers G.S."/>
            <person name="Horn M."/>
        </authorList>
    </citation>
    <scope>NUCLEOTIDE SEQUENCE [LARGE SCALE GENOMIC DNA]</scope>
    <source>
        <strain evidence="7">UV7</strain>
    </source>
</reference>
<evidence type="ECO:0000256" key="5">
    <source>
        <dbReference type="ARBA" id="ARBA00023172"/>
    </source>
</evidence>
<accession>F8KWP3</accession>
<gene>
    <name evidence="6" type="ordered locus">PUV_05050</name>
</gene>
<reference key="1">
    <citation type="journal article" date="2011" name="Mol. Biol. Evol.">
        <title>Unity in variety -- the pan-genome of the Chlamydiae.</title>
        <authorList>
            <person name="Collingro A."/>
            <person name="Tischler P."/>
            <person name="Weinmaier T."/>
            <person name="Penz T."/>
            <person name="Heinz E."/>
            <person name="Brunham R.C."/>
            <person name="Read T.D."/>
            <person name="Bavoil P.M."/>
            <person name="Sachse K."/>
            <person name="Kahane S."/>
            <person name="Friedman M.G."/>
            <person name="Rattei T."/>
            <person name="Myers G.S.A."/>
            <person name="Horn M."/>
        </authorList>
    </citation>
    <scope>NUCLEOTIDE SEQUENCE</scope>
    <source>
        <strain>UV7</strain>
    </source>
</reference>
<name>F8KWP3_PARAV</name>
<evidence type="ECO:0000313" key="6">
    <source>
        <dbReference type="EMBL" id="CCB85455.1"/>
    </source>
</evidence>
<dbReference type="AlphaFoldDB" id="F8KWP3"/>
<comment type="similarity">
    <text evidence="2">Belongs to the transposase mutator family.</text>
</comment>
<dbReference type="InterPro" id="IPR001207">
    <property type="entry name" value="Transposase_mutator"/>
</dbReference>